<dbReference type="AlphaFoldDB" id="A0A8J4LLY6"/>
<proteinExistence type="predicted"/>
<evidence type="ECO:0000256" key="2">
    <source>
        <dbReference type="ARBA" id="ARBA00022803"/>
    </source>
</evidence>
<feature type="non-terminal residue" evidence="4">
    <location>
        <position position="1"/>
    </location>
</feature>
<feature type="compositionally biased region" description="Basic and acidic residues" evidence="3">
    <location>
        <begin position="52"/>
        <end position="61"/>
    </location>
</feature>
<comment type="caution">
    <text evidence="4">The sequence shown here is derived from an EMBL/GenBank/DDBJ whole genome shotgun (WGS) entry which is preliminary data.</text>
</comment>
<keyword evidence="2" id="KW-0802">TPR repeat</keyword>
<accession>A0A8J4LLY6</accession>
<organism evidence="4 5">
    <name type="scientific">Volvox reticuliferus</name>
    <dbReference type="NCBI Taxonomy" id="1737510"/>
    <lineage>
        <taxon>Eukaryota</taxon>
        <taxon>Viridiplantae</taxon>
        <taxon>Chlorophyta</taxon>
        <taxon>core chlorophytes</taxon>
        <taxon>Chlorophyceae</taxon>
        <taxon>CS clade</taxon>
        <taxon>Chlamydomonadales</taxon>
        <taxon>Volvocaceae</taxon>
        <taxon>Volvox</taxon>
    </lineage>
</organism>
<evidence type="ECO:0000313" key="5">
    <source>
        <dbReference type="Proteomes" id="UP000722791"/>
    </source>
</evidence>
<reference evidence="4" key="1">
    <citation type="journal article" date="2021" name="Proc. Natl. Acad. Sci. U.S.A.">
        <title>Three genomes in the algal genus Volvox reveal the fate of a haploid sex-determining region after a transition to homothallism.</title>
        <authorList>
            <person name="Yamamoto K."/>
            <person name="Hamaji T."/>
            <person name="Kawai-Toyooka H."/>
            <person name="Matsuzaki R."/>
            <person name="Takahashi F."/>
            <person name="Nishimura Y."/>
            <person name="Kawachi M."/>
            <person name="Noguchi H."/>
            <person name="Minakuchi Y."/>
            <person name="Umen J.G."/>
            <person name="Toyoda A."/>
            <person name="Nozaki H."/>
        </authorList>
    </citation>
    <scope>NUCLEOTIDE SEQUENCE</scope>
    <source>
        <strain evidence="4">NIES-3785</strain>
    </source>
</reference>
<protein>
    <submittedName>
        <fullName evidence="4">Uncharacterized protein</fullName>
    </submittedName>
</protein>
<name>A0A8J4LLY6_9CHLO</name>
<gene>
    <name evidence="4" type="ORF">Vretimale_6515</name>
</gene>
<feature type="region of interest" description="Disordered" evidence="3">
    <location>
        <begin position="718"/>
        <end position="762"/>
    </location>
</feature>
<dbReference type="Proteomes" id="UP000722791">
    <property type="component" value="Unassembled WGS sequence"/>
</dbReference>
<keyword evidence="1" id="KW-0677">Repeat</keyword>
<dbReference type="InterPro" id="IPR011990">
    <property type="entry name" value="TPR-like_helical_dom_sf"/>
</dbReference>
<feature type="compositionally biased region" description="Gly residues" evidence="3">
    <location>
        <begin position="738"/>
        <end position="751"/>
    </location>
</feature>
<evidence type="ECO:0000313" key="4">
    <source>
        <dbReference type="EMBL" id="GIM01848.1"/>
    </source>
</evidence>
<dbReference type="PANTHER" id="PTHR45641:SF19">
    <property type="entry name" value="NEPHROCYSTIN-3"/>
    <property type="match status" value="1"/>
</dbReference>
<feature type="region of interest" description="Disordered" evidence="3">
    <location>
        <begin position="38"/>
        <end position="71"/>
    </location>
</feature>
<dbReference type="Gene3D" id="1.25.40.10">
    <property type="entry name" value="Tetratricopeptide repeat domain"/>
    <property type="match status" value="1"/>
</dbReference>
<evidence type="ECO:0000256" key="1">
    <source>
        <dbReference type="ARBA" id="ARBA00022737"/>
    </source>
</evidence>
<dbReference type="Pfam" id="PF13424">
    <property type="entry name" value="TPR_12"/>
    <property type="match status" value="1"/>
</dbReference>
<evidence type="ECO:0000256" key="3">
    <source>
        <dbReference type="SAM" id="MobiDB-lite"/>
    </source>
</evidence>
<dbReference type="SUPFAM" id="SSF48452">
    <property type="entry name" value="TPR-like"/>
    <property type="match status" value="1"/>
</dbReference>
<feature type="compositionally biased region" description="Low complexity" evidence="3">
    <location>
        <begin position="62"/>
        <end position="71"/>
    </location>
</feature>
<sequence>EDSLESEEAGNALRKLLTRLIQKVKGVSALVTSRCPLLPGTEGRKRTTTAETNRKGQHQAEKQQQQNQKTTQEQELIINTFRIEGIGLRAAADLVKNVYAGMNEEQATSLARACSCVPLVLRLVAETLVSGRKTLESIMEDMSSRDAKRSKGTALAVELVINSLKRDHQNAVYRLAVFPSTFDIETAAAVLDVDDSEAQGLLETLCRQSMLQYIGTQKFHMHMLVRQEVVEIAPLKQQRYAESRFVKHMLERLQYWTVLYESPTEWKLALGMIRDREPDVGKLLDLLKAPPKALVDWDPIEVAGVMTQSLWELFEAASLTADTSVLEEVCGKLLARLKKMGPVMALEDDDEDDDIITEGGLSLVMRSSEQLADARLRQQQHQLAVSNVLYIMTKLYDVPDYALLCLRIRCKYLGQTHPSTLEAFCNCAEEFITYENLFTGRLYRQALEQVRQAPELEKDKLGNLTLTLLYKYACFLYDCEEHGPFEWNSPRFRWLRWIVDKAPKEDNRREEACQKLRKVLECSKKERGDMHPFTITVRSSLARFLEEQDDLEGAEKEHALALEASKTTLGDDHIDTFWSRLGLARCQAKLKKYLVAMELFTEALKALDKSPQIFDKKEVQLEAEGRIADCLLGLGEFAKAEVKYLKVLEKYNASDIPLDLKINYARCLALQGKFPAAERVYREAFHGAYNKELQQQKKAQPLQEDICRGLKEAVENQGRKFDLEAEKEEAEEQQKNQAGGGTAADGGGGGDEAGEEGRTVRG</sequence>
<dbReference type="PANTHER" id="PTHR45641">
    <property type="entry name" value="TETRATRICOPEPTIDE REPEAT PROTEIN (AFU_ORTHOLOGUE AFUA_6G03870)"/>
    <property type="match status" value="1"/>
</dbReference>
<dbReference type="EMBL" id="BNCQ01000010">
    <property type="protein sequence ID" value="GIM01848.1"/>
    <property type="molecule type" value="Genomic_DNA"/>
</dbReference>